<dbReference type="Proteomes" id="UP001054945">
    <property type="component" value="Unassembled WGS sequence"/>
</dbReference>
<evidence type="ECO:0000313" key="2">
    <source>
        <dbReference type="EMBL" id="GIY47487.1"/>
    </source>
</evidence>
<sequence length="126" mass="14223">MNNELLDLGQPLYDSLFEKVSSQHHHDYDVLAVGTQFVRLVKAWVKPSSSSGSNHVLGSNPKQRRRNGDGDKRLFYEEKACLVVEGSDDDSIGAPFCHPSLNNPLDLRNRRANSRFSIHPQILPLR</sequence>
<comment type="caution">
    <text evidence="2">The sequence shown here is derived from an EMBL/GenBank/DDBJ whole genome shotgun (WGS) entry which is preliminary data.</text>
</comment>
<dbReference type="AlphaFoldDB" id="A0AAV4TRV8"/>
<evidence type="ECO:0000313" key="3">
    <source>
        <dbReference type="Proteomes" id="UP001054945"/>
    </source>
</evidence>
<protein>
    <submittedName>
        <fullName evidence="2">Uncharacterized protein</fullName>
    </submittedName>
</protein>
<keyword evidence="3" id="KW-1185">Reference proteome</keyword>
<accession>A0AAV4TRV8</accession>
<feature type="region of interest" description="Disordered" evidence="1">
    <location>
        <begin position="46"/>
        <end position="71"/>
    </location>
</feature>
<name>A0AAV4TRV8_CAEEX</name>
<gene>
    <name evidence="2" type="ORF">CEXT_399191</name>
</gene>
<proteinExistence type="predicted"/>
<evidence type="ECO:0000256" key="1">
    <source>
        <dbReference type="SAM" id="MobiDB-lite"/>
    </source>
</evidence>
<organism evidence="2 3">
    <name type="scientific">Caerostris extrusa</name>
    <name type="common">Bark spider</name>
    <name type="synonym">Caerostris bankana</name>
    <dbReference type="NCBI Taxonomy" id="172846"/>
    <lineage>
        <taxon>Eukaryota</taxon>
        <taxon>Metazoa</taxon>
        <taxon>Ecdysozoa</taxon>
        <taxon>Arthropoda</taxon>
        <taxon>Chelicerata</taxon>
        <taxon>Arachnida</taxon>
        <taxon>Araneae</taxon>
        <taxon>Araneomorphae</taxon>
        <taxon>Entelegynae</taxon>
        <taxon>Araneoidea</taxon>
        <taxon>Araneidae</taxon>
        <taxon>Caerostris</taxon>
    </lineage>
</organism>
<dbReference type="EMBL" id="BPLR01011584">
    <property type="protein sequence ID" value="GIY47487.1"/>
    <property type="molecule type" value="Genomic_DNA"/>
</dbReference>
<reference evidence="2 3" key="1">
    <citation type="submission" date="2021-06" db="EMBL/GenBank/DDBJ databases">
        <title>Caerostris extrusa draft genome.</title>
        <authorList>
            <person name="Kono N."/>
            <person name="Arakawa K."/>
        </authorList>
    </citation>
    <scope>NUCLEOTIDE SEQUENCE [LARGE SCALE GENOMIC DNA]</scope>
</reference>